<feature type="domain" description="PET hydrolase/cutinase-like" evidence="5">
    <location>
        <begin position="133"/>
        <end position="216"/>
    </location>
</feature>
<keyword evidence="1" id="KW-0378">Hydrolase</keyword>
<dbReference type="InterPro" id="IPR041127">
    <property type="entry name" value="PET_hydrolase/cutinase-like"/>
</dbReference>
<feature type="signal peptide" evidence="4">
    <location>
        <begin position="1"/>
        <end position="23"/>
    </location>
</feature>
<evidence type="ECO:0000256" key="3">
    <source>
        <dbReference type="ARBA" id="ARBA00023098"/>
    </source>
</evidence>
<name>A0A4Y9SHF0_9BURK</name>
<dbReference type="Proteomes" id="UP000298438">
    <property type="component" value="Unassembled WGS sequence"/>
</dbReference>
<proteinExistence type="predicted"/>
<evidence type="ECO:0000313" key="6">
    <source>
        <dbReference type="EMBL" id="TFW24042.1"/>
    </source>
</evidence>
<keyword evidence="4" id="KW-0732">Signal</keyword>
<dbReference type="GO" id="GO:0003847">
    <property type="term" value="F:1-alkyl-2-acetylglycerophosphocholine esterase activity"/>
    <property type="evidence" value="ECO:0007669"/>
    <property type="project" value="TreeGrafter"/>
</dbReference>
<evidence type="ECO:0000256" key="1">
    <source>
        <dbReference type="ARBA" id="ARBA00022801"/>
    </source>
</evidence>
<dbReference type="EMBL" id="SPVF01000089">
    <property type="protein sequence ID" value="TFW24042.1"/>
    <property type="molecule type" value="Genomic_DNA"/>
</dbReference>
<protein>
    <recommendedName>
        <fullName evidence="5">PET hydrolase/cutinase-like domain-containing protein</fullName>
    </recommendedName>
</protein>
<dbReference type="PANTHER" id="PTHR10272">
    <property type="entry name" value="PLATELET-ACTIVATING FACTOR ACETYLHYDROLASE"/>
    <property type="match status" value="1"/>
</dbReference>
<dbReference type="PANTHER" id="PTHR10272:SF0">
    <property type="entry name" value="PLATELET-ACTIVATING FACTOR ACETYLHYDROLASE"/>
    <property type="match status" value="1"/>
</dbReference>
<comment type="caution">
    <text evidence="6">The sequence shown here is derived from an EMBL/GenBank/DDBJ whole genome shotgun (WGS) entry which is preliminary data.</text>
</comment>
<reference evidence="6 7" key="1">
    <citation type="submission" date="2019-03" db="EMBL/GenBank/DDBJ databases">
        <title>Draft Genome Sequence of Massilia arenosa sp. nov., a Novel Massilia Species Isolated from a Sandy-loam Maize Soil.</title>
        <authorList>
            <person name="Raths R."/>
            <person name="Peta V."/>
            <person name="Bucking H."/>
        </authorList>
    </citation>
    <scope>NUCLEOTIDE SEQUENCE [LARGE SCALE GENOMIC DNA]</scope>
    <source>
        <strain evidence="6 7">MC02</strain>
    </source>
</reference>
<evidence type="ECO:0000313" key="7">
    <source>
        <dbReference type="Proteomes" id="UP000298438"/>
    </source>
</evidence>
<feature type="chain" id="PRO_5021457869" description="PET hydrolase/cutinase-like domain-containing protein" evidence="4">
    <location>
        <begin position="24"/>
        <end position="352"/>
    </location>
</feature>
<dbReference type="InterPro" id="IPR029058">
    <property type="entry name" value="AB_hydrolase_fold"/>
</dbReference>
<keyword evidence="3" id="KW-0443">Lipid metabolism</keyword>
<keyword evidence="2" id="KW-0442">Lipid degradation</keyword>
<gene>
    <name evidence="6" type="ORF">E4L96_06375</name>
</gene>
<accession>A0A4Y9SHF0</accession>
<dbReference type="SUPFAM" id="SSF53474">
    <property type="entry name" value="alpha/beta-Hydrolases"/>
    <property type="match status" value="1"/>
</dbReference>
<keyword evidence="7" id="KW-1185">Reference proteome</keyword>
<evidence type="ECO:0000259" key="5">
    <source>
        <dbReference type="Pfam" id="PF12740"/>
    </source>
</evidence>
<dbReference type="AlphaFoldDB" id="A0A4Y9SHF0"/>
<dbReference type="GO" id="GO:0016042">
    <property type="term" value="P:lipid catabolic process"/>
    <property type="evidence" value="ECO:0007669"/>
    <property type="project" value="UniProtKB-KW"/>
</dbReference>
<sequence>MHTFVFPAMFVLACAALPLPASAALAATAGAALGAPPLSGPYAVGRAQWQWTDRGAHHALVLYPAAGTSSTLTNPSGTTPPAQLTARYGAAGVAQLAALQVRSVPGLAPASVAGPRPVLVFASGAHQKAGDYTVLLEQIASRGYVVVALDAPAAGEPYASTADEIASALREVDRQRANGPWADRLDEPAGAFGHSIGGAGAVLALARNPRLRAAFNLDGDFTGAAESARPVKPVAVLQTEAPPRSWLGALAERRSEQRRADIWKQVRSAARETILLSARGLRHANFLDAALIAPSAMDAKQRAERFGTMDGTRGLLMTADVVTSWFDAALGKGQPVAALRASAARYPELSLQ</sequence>
<organism evidence="6 7">
    <name type="scientific">Zemynaea arenosa</name>
    <dbReference type="NCBI Taxonomy" id="2561931"/>
    <lineage>
        <taxon>Bacteria</taxon>
        <taxon>Pseudomonadati</taxon>
        <taxon>Pseudomonadota</taxon>
        <taxon>Betaproteobacteria</taxon>
        <taxon>Burkholderiales</taxon>
        <taxon>Oxalobacteraceae</taxon>
        <taxon>Telluria group</taxon>
        <taxon>Zemynaea</taxon>
    </lineage>
</organism>
<evidence type="ECO:0000256" key="2">
    <source>
        <dbReference type="ARBA" id="ARBA00022963"/>
    </source>
</evidence>
<dbReference type="Pfam" id="PF12740">
    <property type="entry name" value="PETase"/>
    <property type="match status" value="1"/>
</dbReference>
<dbReference type="RefSeq" id="WP_135206383.1">
    <property type="nucleotide sequence ID" value="NZ_SPVF01000089.1"/>
</dbReference>
<dbReference type="OrthoDB" id="7171825at2"/>
<dbReference type="Gene3D" id="3.40.50.1820">
    <property type="entry name" value="alpha/beta hydrolase"/>
    <property type="match status" value="1"/>
</dbReference>
<evidence type="ECO:0000256" key="4">
    <source>
        <dbReference type="SAM" id="SignalP"/>
    </source>
</evidence>